<dbReference type="EMBL" id="KL198062">
    <property type="protein sequence ID" value="KDQ11027.1"/>
    <property type="molecule type" value="Genomic_DNA"/>
</dbReference>
<organism evidence="1 2">
    <name type="scientific">Botryobasidium botryosum (strain FD-172 SS1)</name>
    <dbReference type="NCBI Taxonomy" id="930990"/>
    <lineage>
        <taxon>Eukaryota</taxon>
        <taxon>Fungi</taxon>
        <taxon>Dikarya</taxon>
        <taxon>Basidiomycota</taxon>
        <taxon>Agaricomycotina</taxon>
        <taxon>Agaricomycetes</taxon>
        <taxon>Cantharellales</taxon>
        <taxon>Botryobasidiaceae</taxon>
        <taxon>Botryobasidium</taxon>
    </lineage>
</organism>
<gene>
    <name evidence="1" type="ORF">BOTBODRAFT_35782</name>
</gene>
<proteinExistence type="predicted"/>
<dbReference type="OrthoDB" id="10263751at2759"/>
<dbReference type="InterPro" id="IPR036249">
    <property type="entry name" value="Thioredoxin-like_sf"/>
</dbReference>
<name>A0A067MGL2_BOTB1</name>
<reference evidence="2" key="1">
    <citation type="journal article" date="2014" name="Proc. Natl. Acad. Sci. U.S.A.">
        <title>Extensive sampling of basidiomycete genomes demonstrates inadequacy of the white-rot/brown-rot paradigm for wood decay fungi.</title>
        <authorList>
            <person name="Riley R."/>
            <person name="Salamov A.A."/>
            <person name="Brown D.W."/>
            <person name="Nagy L.G."/>
            <person name="Floudas D."/>
            <person name="Held B.W."/>
            <person name="Levasseur A."/>
            <person name="Lombard V."/>
            <person name="Morin E."/>
            <person name="Otillar R."/>
            <person name="Lindquist E.A."/>
            <person name="Sun H."/>
            <person name="LaButti K.M."/>
            <person name="Schmutz J."/>
            <person name="Jabbour D."/>
            <person name="Luo H."/>
            <person name="Baker S.E."/>
            <person name="Pisabarro A.G."/>
            <person name="Walton J.D."/>
            <person name="Blanchette R.A."/>
            <person name="Henrissat B."/>
            <person name="Martin F."/>
            <person name="Cullen D."/>
            <person name="Hibbett D.S."/>
            <person name="Grigoriev I.V."/>
        </authorList>
    </citation>
    <scope>NUCLEOTIDE SEQUENCE [LARGE SCALE GENOMIC DNA]</scope>
    <source>
        <strain evidence="2">FD-172 SS1</strain>
    </source>
</reference>
<dbReference type="HOGENOM" id="CLU_2249675_0_0_1"/>
<dbReference type="InParanoid" id="A0A067MGL2"/>
<protein>
    <recommendedName>
        <fullName evidence="3">Thioredoxin domain-containing protein</fullName>
    </recommendedName>
</protein>
<dbReference type="Gene3D" id="3.40.30.10">
    <property type="entry name" value="Glutaredoxin"/>
    <property type="match status" value="1"/>
</dbReference>
<dbReference type="AlphaFoldDB" id="A0A067MGL2"/>
<evidence type="ECO:0000313" key="1">
    <source>
        <dbReference type="EMBL" id="KDQ11027.1"/>
    </source>
</evidence>
<dbReference type="Proteomes" id="UP000027195">
    <property type="component" value="Unassembled WGS sequence"/>
</dbReference>
<evidence type="ECO:0008006" key="3">
    <source>
        <dbReference type="Google" id="ProtNLM"/>
    </source>
</evidence>
<keyword evidence="2" id="KW-1185">Reference proteome</keyword>
<sequence>MALAIEDDNQFDAAVYGVKRPVLALFIDESDQPSQYAVETFEKMSGSFNGIKSIVVDIRKVPEVAGKVYLHTYPVLALFKNGDVVDGVSMVEEGTIALLAARGY</sequence>
<accession>A0A067MGL2</accession>
<evidence type="ECO:0000313" key="2">
    <source>
        <dbReference type="Proteomes" id="UP000027195"/>
    </source>
</evidence>
<dbReference type="SUPFAM" id="SSF52833">
    <property type="entry name" value="Thioredoxin-like"/>
    <property type="match status" value="1"/>
</dbReference>